<dbReference type="InterPro" id="IPR054471">
    <property type="entry name" value="GPIID_WHD"/>
</dbReference>
<keyword evidence="2" id="KW-0853">WD repeat</keyword>
<evidence type="ECO:0000313" key="6">
    <source>
        <dbReference type="EMBL" id="KIW73236.1"/>
    </source>
</evidence>
<feature type="domain" description="GPI inositol-deacylase winged helix" evidence="4">
    <location>
        <begin position="675"/>
        <end position="748"/>
    </location>
</feature>
<dbReference type="InterPro" id="IPR001680">
    <property type="entry name" value="WD40_rpt"/>
</dbReference>
<dbReference type="Gene3D" id="3.40.50.300">
    <property type="entry name" value="P-loop containing nucleotide triphosphate hydrolases"/>
    <property type="match status" value="1"/>
</dbReference>
<dbReference type="SUPFAM" id="SSF50978">
    <property type="entry name" value="WD40 repeat-like"/>
    <property type="match status" value="1"/>
</dbReference>
<dbReference type="Pfam" id="PF22939">
    <property type="entry name" value="WHD_GPIID"/>
    <property type="match status" value="1"/>
</dbReference>
<evidence type="ECO:0000256" key="2">
    <source>
        <dbReference type="PROSITE-ProRule" id="PRU00221"/>
    </source>
</evidence>
<dbReference type="InterPro" id="IPR027417">
    <property type="entry name" value="P-loop_NTPase"/>
</dbReference>
<dbReference type="Gene3D" id="3.40.50.1820">
    <property type="entry name" value="alpha/beta hydrolase"/>
    <property type="match status" value="1"/>
</dbReference>
<dbReference type="SUPFAM" id="SSF82171">
    <property type="entry name" value="DPP6 N-terminal domain-like"/>
    <property type="match status" value="1"/>
</dbReference>
<feature type="compositionally biased region" description="Polar residues" evidence="3">
    <location>
        <begin position="51"/>
        <end position="62"/>
    </location>
</feature>
<dbReference type="InterPro" id="IPR029058">
    <property type="entry name" value="AB_hydrolase_fold"/>
</dbReference>
<feature type="compositionally biased region" description="Basic and acidic residues" evidence="3">
    <location>
        <begin position="17"/>
        <end position="28"/>
    </location>
</feature>
<organism evidence="6 7">
    <name type="scientific">Phialophora macrospora</name>
    <dbReference type="NCBI Taxonomy" id="1851006"/>
    <lineage>
        <taxon>Eukaryota</taxon>
        <taxon>Fungi</taxon>
        <taxon>Dikarya</taxon>
        <taxon>Ascomycota</taxon>
        <taxon>Pezizomycotina</taxon>
        <taxon>Eurotiomycetes</taxon>
        <taxon>Chaetothyriomycetidae</taxon>
        <taxon>Chaetothyriales</taxon>
        <taxon>Herpotrichiellaceae</taxon>
        <taxon>Phialophora</taxon>
    </lineage>
</organism>
<evidence type="ECO:0000256" key="1">
    <source>
        <dbReference type="ARBA" id="ARBA00022737"/>
    </source>
</evidence>
<feature type="repeat" description="WD" evidence="2">
    <location>
        <begin position="1179"/>
        <end position="1207"/>
    </location>
</feature>
<dbReference type="PANTHER" id="PTHR10039">
    <property type="entry name" value="AMELOGENIN"/>
    <property type="match status" value="1"/>
</dbReference>
<protein>
    <submittedName>
        <fullName evidence="6">Uncharacterized protein</fullName>
    </submittedName>
</protein>
<dbReference type="SMART" id="SM00320">
    <property type="entry name" value="WD40"/>
    <property type="match status" value="5"/>
</dbReference>
<dbReference type="InterPro" id="IPR036322">
    <property type="entry name" value="WD40_repeat_dom_sf"/>
</dbReference>
<dbReference type="Gene3D" id="2.130.10.10">
    <property type="entry name" value="YVTN repeat-like/Quinoprotein amine dehydrogenase"/>
    <property type="match status" value="3"/>
</dbReference>
<dbReference type="Pfam" id="PF00400">
    <property type="entry name" value="WD40"/>
    <property type="match status" value="1"/>
</dbReference>
<dbReference type="EMBL" id="KN846956">
    <property type="protein sequence ID" value="KIW73236.1"/>
    <property type="molecule type" value="Genomic_DNA"/>
</dbReference>
<gene>
    <name evidence="6" type="ORF">PV04_01370</name>
</gene>
<evidence type="ECO:0000259" key="5">
    <source>
        <dbReference type="Pfam" id="PF24883"/>
    </source>
</evidence>
<evidence type="ECO:0000256" key="3">
    <source>
        <dbReference type="SAM" id="MobiDB-lite"/>
    </source>
</evidence>
<evidence type="ECO:0000313" key="7">
    <source>
        <dbReference type="Proteomes" id="UP000054266"/>
    </source>
</evidence>
<dbReference type="PANTHER" id="PTHR10039:SF16">
    <property type="entry name" value="GPI INOSITOL-DEACYLASE"/>
    <property type="match status" value="1"/>
</dbReference>
<dbReference type="SUPFAM" id="SSF53474">
    <property type="entry name" value="alpha/beta-Hydrolases"/>
    <property type="match status" value="1"/>
</dbReference>
<dbReference type="InterPro" id="IPR015943">
    <property type="entry name" value="WD40/YVTN_repeat-like_dom_sf"/>
</dbReference>
<dbReference type="Proteomes" id="UP000054266">
    <property type="component" value="Unassembled WGS sequence"/>
</dbReference>
<dbReference type="SUPFAM" id="SSF52540">
    <property type="entry name" value="P-loop containing nucleoside triphosphate hydrolases"/>
    <property type="match status" value="1"/>
</dbReference>
<name>A0A0D2D6P0_9EURO</name>
<feature type="domain" description="Nephrocystin 3-like N-terminal" evidence="5">
    <location>
        <begin position="398"/>
        <end position="561"/>
    </location>
</feature>
<reference evidence="6 7" key="1">
    <citation type="submission" date="2015-01" db="EMBL/GenBank/DDBJ databases">
        <title>The Genome Sequence of Capronia semiimmersa CBS27337.</title>
        <authorList>
            <consortium name="The Broad Institute Genomics Platform"/>
            <person name="Cuomo C."/>
            <person name="de Hoog S."/>
            <person name="Gorbushina A."/>
            <person name="Stielow B."/>
            <person name="Teixiera M."/>
            <person name="Abouelleil A."/>
            <person name="Chapman S.B."/>
            <person name="Priest M."/>
            <person name="Young S.K."/>
            <person name="Wortman J."/>
            <person name="Nusbaum C."/>
            <person name="Birren B."/>
        </authorList>
    </citation>
    <scope>NUCLEOTIDE SEQUENCE [LARGE SCALE GENOMIC DNA]</scope>
    <source>
        <strain evidence="6 7">CBS 27337</strain>
    </source>
</reference>
<keyword evidence="1" id="KW-0677">Repeat</keyword>
<sequence>MRASSQTSMLGKLRSNFSDRERNGRDKSANPPSSTERKPSSGSPLDRLQRKGSSSVATTSLPCPSDARPAPSPIAKDVAEDTSLVRRDTRALGLHIIHEPSAKPIADIIFVHGLGGHSYETWSHNHDIEFFWPGQWLPKDPKIGKARLFTYGYDSHVTGPDTVANITGFAKSLLFDMRYSRCNRDDSLNLGNAPIIFVAHSMGGLVVKKAYLMAHHDDKCGGLVQAMSAIVFLSTPHRGSGLANTLGLILKLILQSRRQYITELAPDSSVIEDINEQFRHVAMKLSIITFHETLPTFVGLKSVMVVAKDSALLGYRNEDSRPLKADHHTVCKFKNENDSNYIIVRDVLKSLVEKSGEPMCPTPSKSTSRVIVDVKKLLAVSSMPADDLNTLRKRWVIGTCEWILEHSVIRSWMTDLSGSHLVWYNAPPGSGKSVLSSYIVHHLQTNQYVCQFYFFNYRDQTNQSLAGMLKSLAYQIACEVPEFAAEILAASSGDDQLAEGDHRLLWQRLFETAFFSKDLKRPLFWVIDGLDESDSPETVIGLLEELISKSRTTMKILVTGRRSQTLTLRFRKLQRHLKVDVIDAESQINNGRDIELLVSSELEFIPGDVHLKARLEREILRRARGNFLWVRLILEELQVCQTEKETRSTLKHIPEDMTKMYEQMEQTIIQSTSKRRLELATELLQWAVCVPRPLTLAELGQAIRTDYDDLLDLRSSIRDVCGQFLVIDSTDHVTTVHQTARDFLVKGSNSILAIHRQTANTMLLVKTLSSLCRSGISKTVVELNQLIQIREELQKNQPFVLYGVTSWIYHLGHADPISDQVLDTLERFFSGPYVLDWICILAILNQVRTLAQAGKAILTFVAANRKSNVSRNPLLHRLSTVALLERWAGDLVRLTAKFNKHLITQPYAIYETIPALCPPTSAINRQFPTSKLVVSGQSESWSDIFARFSLSQAEVAGKVVARGPHIAVFVYGGKVYVWSSPDFAEVCVLRHGEAVTNMCMNNKGDTLVTYGLTITKVWDLPHGTVRLQVPNQGKGRAMSLVFAMNDQCVVAATSDRSVKILQLTDEGATWQSLASALLQEQNQSYSTIINSPSYMEINAAGTQVGVCYRSFPLTIWDLNSASVVGRCMRPGMVLSSAQAWFPVETFAWNPISGHVIGWYKGNNTLFKWHPLTDESHEVSASVAELVASPDGQVFLTSDSNGTVKVWNFAYFSIIYQLSSGDLVSGLSFSPDSTRFYDIRGGTITAWEPNALTRLGEAEDAFSDSASNSQGGTMISHLSEATAPQYTALYALAAAPNGLYYATGNVDGEVHLAEVNAGLRIELTRFHNLLPIAHLIWDSKSETVAAADLAGDIRIMRIRHRDPACQEFAAVEHLPTPKFDMGSSAIHQLLVDCSSRLLLVVSNDRVQTWEIDKGRLVISADIDHADRRCWLNNTADPNLFLGMGPEDIHIHQWSDLQKIFVFRFDNEKFPLLRQRSTFSELELSTSLQKNDLRPSESEIVRHIQKVMLAQDGKHILVHIREQISRGNLQHRLLIVAVTSLEIPKAQMDNGPLDSLHYANDLDQRIEIPLGILSGEHLVFLDRDLWLCSVNLTGQSAAASLKRHYFIPRDWTDVEGLRQCSMLPDGTLLCPQDGKIVTVKTNFG</sequence>
<keyword evidence="7" id="KW-1185">Reference proteome</keyword>
<proteinExistence type="predicted"/>
<accession>A0A0D2D6P0</accession>
<dbReference type="PROSITE" id="PS50082">
    <property type="entry name" value="WD_REPEATS_2"/>
    <property type="match status" value="1"/>
</dbReference>
<feature type="region of interest" description="Disordered" evidence="3">
    <location>
        <begin position="1"/>
        <end position="81"/>
    </location>
</feature>
<dbReference type="Pfam" id="PF24883">
    <property type="entry name" value="NPHP3_N"/>
    <property type="match status" value="1"/>
</dbReference>
<dbReference type="HOGENOM" id="CLU_001384_2_0_1"/>
<dbReference type="InterPro" id="IPR056884">
    <property type="entry name" value="NPHP3-like_N"/>
</dbReference>
<evidence type="ECO:0000259" key="4">
    <source>
        <dbReference type="Pfam" id="PF22939"/>
    </source>
</evidence>